<keyword evidence="3" id="KW-0804">Transcription</keyword>
<dbReference type="EMBL" id="CP011005">
    <property type="protein sequence ID" value="AJT40851.1"/>
    <property type="molecule type" value="Genomic_DNA"/>
</dbReference>
<reference evidence="5 6" key="1">
    <citation type="journal article" date="2015" name="Genome Announc.">
        <title>Complete Genome Sequencing of Protease-Producing Novel Arthrobacter sp. Strain IHBB 11108 Using PacBio Single-Molecule Real-Time Sequencing Technology.</title>
        <authorList>
            <person name="Kiran S."/>
            <person name="Swarnkar M.K."/>
            <person name="Pal M."/>
            <person name="Thakur R."/>
            <person name="Tewari R."/>
            <person name="Singh A.K."/>
            <person name="Gulati A."/>
        </authorList>
    </citation>
    <scope>NUCLEOTIDE SEQUENCE [LARGE SCALE GENOMIC DNA]</scope>
    <source>
        <strain evidence="5 6">IHBB 11108</strain>
    </source>
</reference>
<dbReference type="AlphaFoldDB" id="A0A0D4BXK2"/>
<feature type="domain" description="HTH gntR-type" evidence="4">
    <location>
        <begin position="19"/>
        <end position="87"/>
    </location>
</feature>
<dbReference type="SMART" id="SM00345">
    <property type="entry name" value="HTH_GNTR"/>
    <property type="match status" value="1"/>
</dbReference>
<evidence type="ECO:0000313" key="6">
    <source>
        <dbReference type="Proteomes" id="UP000061839"/>
    </source>
</evidence>
<organism evidence="5 6">
    <name type="scientific">Psychromicrobium lacuslunae</name>
    <dbReference type="NCBI Taxonomy" id="1618207"/>
    <lineage>
        <taxon>Bacteria</taxon>
        <taxon>Bacillati</taxon>
        <taxon>Actinomycetota</taxon>
        <taxon>Actinomycetes</taxon>
        <taxon>Micrococcales</taxon>
        <taxon>Micrococcaceae</taxon>
        <taxon>Psychromicrobium</taxon>
    </lineage>
</organism>
<dbReference type="GO" id="GO:0003677">
    <property type="term" value="F:DNA binding"/>
    <property type="evidence" value="ECO:0007669"/>
    <property type="project" value="UniProtKB-KW"/>
</dbReference>
<evidence type="ECO:0000256" key="1">
    <source>
        <dbReference type="ARBA" id="ARBA00023015"/>
    </source>
</evidence>
<keyword evidence="6" id="KW-1185">Reference proteome</keyword>
<protein>
    <recommendedName>
        <fullName evidence="4">HTH gntR-type domain-containing protein</fullName>
    </recommendedName>
</protein>
<dbReference type="SUPFAM" id="SSF46785">
    <property type="entry name" value="Winged helix' DNA-binding domain"/>
    <property type="match status" value="1"/>
</dbReference>
<dbReference type="InterPro" id="IPR036390">
    <property type="entry name" value="WH_DNA-bd_sf"/>
</dbReference>
<accession>A0A0D4BXK2</accession>
<dbReference type="PROSITE" id="PS50949">
    <property type="entry name" value="HTH_GNTR"/>
    <property type="match status" value="1"/>
</dbReference>
<dbReference type="InterPro" id="IPR036388">
    <property type="entry name" value="WH-like_DNA-bd_sf"/>
</dbReference>
<dbReference type="CDD" id="cd07377">
    <property type="entry name" value="WHTH_GntR"/>
    <property type="match status" value="1"/>
</dbReference>
<dbReference type="PATRIC" id="fig|1618207.4.peg.773"/>
<dbReference type="KEGG" id="ari:UM93_03795"/>
<sequence>MSSADQALSNWQPSAQSSVAPFEQLRQLIADLASRGVLPVGYRLPSVRALAASSGLAVNTVARAIKELEQAGIVRTQGRNGTVISAAGDQLRARVAEAAETFAAVVHQQGLSHREALAMITEALKA</sequence>
<dbReference type="GO" id="GO:0003700">
    <property type="term" value="F:DNA-binding transcription factor activity"/>
    <property type="evidence" value="ECO:0007669"/>
    <property type="project" value="InterPro"/>
</dbReference>
<dbReference type="Pfam" id="PF00392">
    <property type="entry name" value="GntR"/>
    <property type="match status" value="1"/>
</dbReference>
<dbReference type="InterPro" id="IPR000524">
    <property type="entry name" value="Tscrpt_reg_HTH_GntR"/>
</dbReference>
<dbReference type="HOGENOM" id="CLU_017584_10_1_11"/>
<proteinExistence type="predicted"/>
<evidence type="ECO:0000256" key="2">
    <source>
        <dbReference type="ARBA" id="ARBA00023125"/>
    </source>
</evidence>
<dbReference type="PANTHER" id="PTHR38445">
    <property type="entry name" value="HTH-TYPE TRANSCRIPTIONAL REPRESSOR YTRA"/>
    <property type="match status" value="1"/>
</dbReference>
<dbReference type="PANTHER" id="PTHR38445:SF9">
    <property type="entry name" value="HTH-TYPE TRANSCRIPTIONAL REPRESSOR YTRA"/>
    <property type="match status" value="1"/>
</dbReference>
<keyword evidence="2" id="KW-0238">DNA-binding</keyword>
<dbReference type="RefSeq" id="WP_045073754.1">
    <property type="nucleotide sequence ID" value="NZ_CP011005.1"/>
</dbReference>
<evidence type="ECO:0000313" key="5">
    <source>
        <dbReference type="EMBL" id="AJT40851.1"/>
    </source>
</evidence>
<dbReference type="Proteomes" id="UP000061839">
    <property type="component" value="Chromosome"/>
</dbReference>
<dbReference type="Gene3D" id="1.10.10.10">
    <property type="entry name" value="Winged helix-like DNA-binding domain superfamily/Winged helix DNA-binding domain"/>
    <property type="match status" value="1"/>
</dbReference>
<gene>
    <name evidence="5" type="ORF">UM93_03795</name>
</gene>
<dbReference type="STRING" id="1618207.UM93_03795"/>
<dbReference type="OrthoDB" id="4307011at2"/>
<evidence type="ECO:0000256" key="3">
    <source>
        <dbReference type="ARBA" id="ARBA00023163"/>
    </source>
</evidence>
<evidence type="ECO:0000259" key="4">
    <source>
        <dbReference type="PROSITE" id="PS50949"/>
    </source>
</evidence>
<keyword evidence="1" id="KW-0805">Transcription regulation</keyword>
<name>A0A0D4BXK2_9MICC</name>